<protein>
    <recommendedName>
        <fullName evidence="3">Lipoprotein</fullName>
    </recommendedName>
</protein>
<proteinExistence type="predicted"/>
<evidence type="ECO:0008006" key="3">
    <source>
        <dbReference type="Google" id="ProtNLM"/>
    </source>
</evidence>
<keyword evidence="2" id="KW-1185">Reference proteome</keyword>
<accession>A0ABU8G7I2</accession>
<evidence type="ECO:0000313" key="1">
    <source>
        <dbReference type="EMBL" id="MEI5608993.1"/>
    </source>
</evidence>
<sequence>MRRGLAATAILTAVAAVGCGTGSGGDLVVTGTAPATPYDGPLYVPHREVDEEDGVEAIRTESGAAGRALECDGEIYEGGGGPGAWSENDGGDTPEEGLEAYFDIEVPDVPRDGYRLEREEKDRALFSYDVDGRTKVAVIVAKDRRNSPGWGPETSASCDPAELPASFTDGRWYEVWTDRNGERVPITKVHTSEGAEHCDWQKAHFLSTGDDADGRGRLYGRDPDGVLPDGMLTSAYDGDVPMPVHARDTGYRHGDRALWLIDGDPSKAYVRTPDGVEVWPEVAKGMGCA</sequence>
<comment type="caution">
    <text evidence="1">The sequence shown here is derived from an EMBL/GenBank/DDBJ whole genome shotgun (WGS) entry which is preliminary data.</text>
</comment>
<organism evidence="1 2">
    <name type="scientific">Streptomyces brasiliscabiei</name>
    <dbReference type="NCBI Taxonomy" id="2736302"/>
    <lineage>
        <taxon>Bacteria</taxon>
        <taxon>Bacillati</taxon>
        <taxon>Actinomycetota</taxon>
        <taxon>Actinomycetes</taxon>
        <taxon>Kitasatosporales</taxon>
        <taxon>Streptomycetaceae</taxon>
        <taxon>Streptomyces</taxon>
    </lineage>
</organism>
<dbReference type="EMBL" id="JBBAYM010000004">
    <property type="protein sequence ID" value="MEI5608993.1"/>
    <property type="molecule type" value="Genomic_DNA"/>
</dbReference>
<dbReference type="Proteomes" id="UP001365781">
    <property type="component" value="Unassembled WGS sequence"/>
</dbReference>
<reference evidence="1 2" key="1">
    <citation type="submission" date="2024-03" db="EMBL/GenBank/DDBJ databases">
        <title>First Report of Pectobacterium brasiliscabiei causing potato scab in china.</title>
        <authorList>
            <person name="Handique U."/>
        </authorList>
    </citation>
    <scope>NUCLEOTIDE SEQUENCE [LARGE SCALE GENOMIC DNA]</scope>
    <source>
        <strain evidence="1 2">ZRIMU1503</strain>
    </source>
</reference>
<dbReference type="RefSeq" id="WP_336539525.1">
    <property type="nucleotide sequence ID" value="NZ_JBBAYL010000015.1"/>
</dbReference>
<evidence type="ECO:0000313" key="2">
    <source>
        <dbReference type="Proteomes" id="UP001365781"/>
    </source>
</evidence>
<name>A0ABU8G7I2_9ACTN</name>
<gene>
    <name evidence="1" type="ORF">WB403_07440</name>
</gene>
<dbReference type="PROSITE" id="PS51257">
    <property type="entry name" value="PROKAR_LIPOPROTEIN"/>
    <property type="match status" value="1"/>
</dbReference>